<evidence type="ECO:0000313" key="3">
    <source>
        <dbReference type="Proteomes" id="UP001589887"/>
    </source>
</evidence>
<accession>A0ABV6TF28</accession>
<reference evidence="2 3" key="1">
    <citation type="submission" date="2024-09" db="EMBL/GenBank/DDBJ databases">
        <authorList>
            <person name="Sun Q."/>
            <person name="Mori K."/>
        </authorList>
    </citation>
    <scope>NUCLEOTIDE SEQUENCE [LARGE SCALE GENOMIC DNA]</scope>
    <source>
        <strain evidence="2 3">JCM 4557</strain>
    </source>
</reference>
<sequence length="49" mass="5284">MSNSAQTFFPPSVGSQPLRSDRALTRTKPRPDSVSLEGLLRLGSVELPS</sequence>
<evidence type="ECO:0000313" key="2">
    <source>
        <dbReference type="EMBL" id="MFC0844387.1"/>
    </source>
</evidence>
<feature type="region of interest" description="Disordered" evidence="1">
    <location>
        <begin position="1"/>
        <end position="32"/>
    </location>
</feature>
<dbReference type="RefSeq" id="WP_394318593.1">
    <property type="nucleotide sequence ID" value="NZ_JBHMQV010000009.1"/>
</dbReference>
<gene>
    <name evidence="2" type="ORF">ACFH04_11830</name>
</gene>
<dbReference type="Proteomes" id="UP001589887">
    <property type="component" value="Unassembled WGS sequence"/>
</dbReference>
<dbReference type="EMBL" id="JBHMQV010000009">
    <property type="protein sequence ID" value="MFC0844387.1"/>
    <property type="molecule type" value="Genomic_DNA"/>
</dbReference>
<feature type="compositionally biased region" description="Polar residues" evidence="1">
    <location>
        <begin position="1"/>
        <end position="18"/>
    </location>
</feature>
<name>A0ABV6TF28_9ACTN</name>
<comment type="caution">
    <text evidence="2">The sequence shown here is derived from an EMBL/GenBank/DDBJ whole genome shotgun (WGS) entry which is preliminary data.</text>
</comment>
<keyword evidence="3" id="KW-1185">Reference proteome</keyword>
<organism evidence="2 3">
    <name type="scientific">Streptomyces noboritoensis</name>
    <dbReference type="NCBI Taxonomy" id="67337"/>
    <lineage>
        <taxon>Bacteria</taxon>
        <taxon>Bacillati</taxon>
        <taxon>Actinomycetota</taxon>
        <taxon>Actinomycetes</taxon>
        <taxon>Kitasatosporales</taxon>
        <taxon>Streptomycetaceae</taxon>
        <taxon>Streptomyces</taxon>
    </lineage>
</organism>
<proteinExistence type="predicted"/>
<evidence type="ECO:0000256" key="1">
    <source>
        <dbReference type="SAM" id="MobiDB-lite"/>
    </source>
</evidence>
<protein>
    <submittedName>
        <fullName evidence="2">Uncharacterized protein</fullName>
    </submittedName>
</protein>